<comment type="caution">
    <text evidence="2">The sequence shown here is derived from an EMBL/GenBank/DDBJ whole genome shotgun (WGS) entry which is preliminary data.</text>
</comment>
<keyword evidence="3" id="KW-1185">Reference proteome</keyword>
<feature type="non-terminal residue" evidence="2">
    <location>
        <position position="1"/>
    </location>
</feature>
<feature type="non-terminal residue" evidence="2">
    <location>
        <position position="118"/>
    </location>
</feature>
<reference evidence="2 3" key="1">
    <citation type="submission" date="2022-05" db="EMBL/GenBank/DDBJ databases">
        <authorList>
            <consortium name="Genoscope - CEA"/>
            <person name="William W."/>
        </authorList>
    </citation>
    <scope>NUCLEOTIDE SEQUENCE [LARGE SCALE GENOMIC DNA]</scope>
</reference>
<protein>
    <submittedName>
        <fullName evidence="2">Uncharacterized protein</fullName>
    </submittedName>
</protein>
<feature type="compositionally biased region" description="Basic and acidic residues" evidence="1">
    <location>
        <begin position="77"/>
        <end position="87"/>
    </location>
</feature>
<evidence type="ECO:0000313" key="3">
    <source>
        <dbReference type="Proteomes" id="UP001159427"/>
    </source>
</evidence>
<sequence>FNIYFRVLANYTYELGAVTPVGDIIEHAAQAANENTAGSALSSTSLGFIVKDSWGDAVIKARRGPRKQQQSVYLNVKKKDPTHHSGDVDGLIPLSQALADLTVPDDWKVVRDKPHYWC</sequence>
<organism evidence="2 3">
    <name type="scientific">Porites evermanni</name>
    <dbReference type="NCBI Taxonomy" id="104178"/>
    <lineage>
        <taxon>Eukaryota</taxon>
        <taxon>Metazoa</taxon>
        <taxon>Cnidaria</taxon>
        <taxon>Anthozoa</taxon>
        <taxon>Hexacorallia</taxon>
        <taxon>Scleractinia</taxon>
        <taxon>Fungiina</taxon>
        <taxon>Poritidae</taxon>
        <taxon>Porites</taxon>
    </lineage>
</organism>
<feature type="region of interest" description="Disordered" evidence="1">
    <location>
        <begin position="62"/>
        <end position="87"/>
    </location>
</feature>
<gene>
    <name evidence="2" type="ORF">PEVE_00008359</name>
</gene>
<dbReference type="EMBL" id="CALNXI010000157">
    <property type="protein sequence ID" value="CAH3020740.1"/>
    <property type="molecule type" value="Genomic_DNA"/>
</dbReference>
<evidence type="ECO:0000313" key="2">
    <source>
        <dbReference type="EMBL" id="CAH3020740.1"/>
    </source>
</evidence>
<dbReference type="Proteomes" id="UP001159427">
    <property type="component" value="Unassembled WGS sequence"/>
</dbReference>
<evidence type="ECO:0000256" key="1">
    <source>
        <dbReference type="SAM" id="MobiDB-lite"/>
    </source>
</evidence>
<name>A0ABN8LYB6_9CNID</name>
<accession>A0ABN8LYB6</accession>
<proteinExistence type="predicted"/>